<dbReference type="PRINTS" id="PR00337">
    <property type="entry name" value="LEUILEVALBP"/>
</dbReference>
<evidence type="ECO:0000256" key="1">
    <source>
        <dbReference type="ARBA" id="ARBA00010062"/>
    </source>
</evidence>
<evidence type="ECO:0000256" key="2">
    <source>
        <dbReference type="ARBA" id="ARBA00022448"/>
    </source>
</evidence>
<evidence type="ECO:0000259" key="5">
    <source>
        <dbReference type="Pfam" id="PF13458"/>
    </source>
</evidence>
<dbReference type="InterPro" id="IPR000709">
    <property type="entry name" value="Leu_Ile_Val-bd"/>
</dbReference>
<dbReference type="InterPro" id="IPR028082">
    <property type="entry name" value="Peripla_BP_I"/>
</dbReference>
<gene>
    <name evidence="6" type="ORF">RQP53_08105</name>
</gene>
<reference evidence="6" key="1">
    <citation type="submission" date="2023-09" db="EMBL/GenBank/DDBJ databases">
        <title>Paucibacter sp. APW11 Genome sequencing and assembly.</title>
        <authorList>
            <person name="Kim I."/>
        </authorList>
    </citation>
    <scope>NUCLEOTIDE SEQUENCE</scope>
    <source>
        <strain evidence="6">APW11</strain>
    </source>
</reference>
<proteinExistence type="inferred from homology"/>
<comment type="similarity">
    <text evidence="1">Belongs to the leucine-binding protein family.</text>
</comment>
<dbReference type="InterPro" id="IPR028081">
    <property type="entry name" value="Leu-bd"/>
</dbReference>
<dbReference type="Pfam" id="PF13458">
    <property type="entry name" value="Peripla_BP_6"/>
    <property type="match status" value="1"/>
</dbReference>
<keyword evidence="4" id="KW-0029">Amino-acid transport</keyword>
<dbReference type="PANTHER" id="PTHR30483:SF6">
    <property type="entry name" value="PERIPLASMIC BINDING PROTEIN OF ABC TRANSPORTER FOR NATURAL AMINO ACIDS"/>
    <property type="match status" value="1"/>
</dbReference>
<dbReference type="RefSeq" id="WP_315649717.1">
    <property type="nucleotide sequence ID" value="NZ_JAVXZY010000002.1"/>
</dbReference>
<dbReference type="EMBL" id="JAVXZY010000002">
    <property type="protein sequence ID" value="MDT8999227.1"/>
    <property type="molecule type" value="Genomic_DNA"/>
</dbReference>
<dbReference type="PROSITE" id="PS51257">
    <property type="entry name" value="PROKAR_LIPOPROTEIN"/>
    <property type="match status" value="1"/>
</dbReference>
<evidence type="ECO:0000313" key="6">
    <source>
        <dbReference type="EMBL" id="MDT8999227.1"/>
    </source>
</evidence>
<dbReference type="InterPro" id="IPR051010">
    <property type="entry name" value="BCAA_transport"/>
</dbReference>
<evidence type="ECO:0000313" key="7">
    <source>
        <dbReference type="Proteomes" id="UP001246372"/>
    </source>
</evidence>
<dbReference type="PANTHER" id="PTHR30483">
    <property type="entry name" value="LEUCINE-SPECIFIC-BINDING PROTEIN"/>
    <property type="match status" value="1"/>
</dbReference>
<organism evidence="6 7">
    <name type="scientific">Roseateles aquae</name>
    <dbReference type="NCBI Taxonomy" id="3077235"/>
    <lineage>
        <taxon>Bacteria</taxon>
        <taxon>Pseudomonadati</taxon>
        <taxon>Pseudomonadota</taxon>
        <taxon>Betaproteobacteria</taxon>
        <taxon>Burkholderiales</taxon>
        <taxon>Sphaerotilaceae</taxon>
        <taxon>Roseateles</taxon>
    </lineage>
</organism>
<evidence type="ECO:0000256" key="3">
    <source>
        <dbReference type="ARBA" id="ARBA00022729"/>
    </source>
</evidence>
<keyword evidence="3" id="KW-0732">Signal</keyword>
<keyword evidence="7" id="KW-1185">Reference proteome</keyword>
<dbReference type="Gene3D" id="3.40.50.2300">
    <property type="match status" value="2"/>
</dbReference>
<feature type="domain" description="Leucine-binding protein" evidence="5">
    <location>
        <begin position="27"/>
        <end position="362"/>
    </location>
</feature>
<accession>A0ABU3P9J7</accession>
<name>A0ABU3P9J7_9BURK</name>
<comment type="caution">
    <text evidence="6">The sequence shown here is derived from an EMBL/GenBank/DDBJ whole genome shotgun (WGS) entry which is preliminary data.</text>
</comment>
<sequence>MQRRSILRLGGAMASASLGLGCAPRGPLRIGFIGGLSGKFADLGIAERNGALWAVEEANRQGGARGRSIELVERDDAQDKEQLLKGLRELAALDVLAVVGTATSSMGVIAAPAAAELGLTLVSPTATTAALTAKDDAMVRVCNDAAAYGAASAQTYTRHLGMRRVATLADLANADYVQSWTGAFCGTASQAGVQIVAKLEFNSTKSPDHGALAVRLLEGEPDVIALACSGVDTAVLIQKLRQLRPEQAIASSGWASTGRALELAGRAGEGVYFEQYIDFFDQRPAFVEFNRQYQERFRQPAGYPGLLGADAAGLLIAAARADVSRASIKTALINRKHQGLQGEFAIDGFGDTQRPVHFTVVRNGQFAPVDWPR</sequence>
<keyword evidence="2" id="KW-0813">Transport</keyword>
<dbReference type="SUPFAM" id="SSF53822">
    <property type="entry name" value="Periplasmic binding protein-like I"/>
    <property type="match status" value="1"/>
</dbReference>
<evidence type="ECO:0000256" key="4">
    <source>
        <dbReference type="ARBA" id="ARBA00022970"/>
    </source>
</evidence>
<protein>
    <submittedName>
        <fullName evidence="6">ABC transporter substrate-binding protein</fullName>
    </submittedName>
</protein>
<dbReference type="Proteomes" id="UP001246372">
    <property type="component" value="Unassembled WGS sequence"/>
</dbReference>